<evidence type="ECO:0000313" key="2">
    <source>
        <dbReference type="Proteomes" id="UP000318878"/>
    </source>
</evidence>
<proteinExistence type="predicted"/>
<dbReference type="Proteomes" id="UP000318878">
    <property type="component" value="Unassembled WGS sequence"/>
</dbReference>
<gene>
    <name evidence="1" type="ORF">Enr8_28880</name>
</gene>
<organism evidence="1 2">
    <name type="scientific">Blastopirellula retiformator</name>
    <dbReference type="NCBI Taxonomy" id="2527970"/>
    <lineage>
        <taxon>Bacteria</taxon>
        <taxon>Pseudomonadati</taxon>
        <taxon>Planctomycetota</taxon>
        <taxon>Planctomycetia</taxon>
        <taxon>Pirellulales</taxon>
        <taxon>Pirellulaceae</taxon>
        <taxon>Blastopirellula</taxon>
    </lineage>
</organism>
<dbReference type="EMBL" id="SJPF01000003">
    <property type="protein sequence ID" value="TWT33068.1"/>
    <property type="molecule type" value="Genomic_DNA"/>
</dbReference>
<comment type="caution">
    <text evidence="1">The sequence shown here is derived from an EMBL/GenBank/DDBJ whole genome shotgun (WGS) entry which is preliminary data.</text>
</comment>
<reference evidence="1 2" key="1">
    <citation type="submission" date="2019-02" db="EMBL/GenBank/DDBJ databases">
        <title>Deep-cultivation of Planctomycetes and their phenomic and genomic characterization uncovers novel biology.</title>
        <authorList>
            <person name="Wiegand S."/>
            <person name="Jogler M."/>
            <person name="Boedeker C."/>
            <person name="Pinto D."/>
            <person name="Vollmers J."/>
            <person name="Rivas-Marin E."/>
            <person name="Kohn T."/>
            <person name="Peeters S.H."/>
            <person name="Heuer A."/>
            <person name="Rast P."/>
            <person name="Oberbeckmann S."/>
            <person name="Bunk B."/>
            <person name="Jeske O."/>
            <person name="Meyerdierks A."/>
            <person name="Storesund J.E."/>
            <person name="Kallscheuer N."/>
            <person name="Luecker S."/>
            <person name="Lage O.M."/>
            <person name="Pohl T."/>
            <person name="Merkel B.J."/>
            <person name="Hornburger P."/>
            <person name="Mueller R.-W."/>
            <person name="Bruemmer F."/>
            <person name="Labrenz M."/>
            <person name="Spormann A.M."/>
            <person name="Op Den Camp H."/>
            <person name="Overmann J."/>
            <person name="Amann R."/>
            <person name="Jetten M.S.M."/>
            <person name="Mascher T."/>
            <person name="Medema M.H."/>
            <person name="Devos D.P."/>
            <person name="Kaster A.-K."/>
            <person name="Ovreas L."/>
            <person name="Rohde M."/>
            <person name="Galperin M.Y."/>
            <person name="Jogler C."/>
        </authorList>
    </citation>
    <scope>NUCLEOTIDE SEQUENCE [LARGE SCALE GENOMIC DNA]</scope>
    <source>
        <strain evidence="1 2">Enr8</strain>
    </source>
</reference>
<sequence>MALPPKQSLDPTCARTQVFFCAEQSRKISQFTPACHGSVSRVLMRPFKLAPKRVRTGLQRSFFLRPVSLDCLTCLLFGPTPKVDSAREICSSAAKRRSSMGTSAESSKPHRNDLSQTWLTLFAGISENWTGRFAFFEPQWTRPFVFFARFFVQIARPFHAQTGPDRTHFFAAWWTGPRPIFFASTADAYHDHVVS</sequence>
<name>A0A5C5V3E4_9BACT</name>
<dbReference type="AlphaFoldDB" id="A0A5C5V3E4"/>
<protein>
    <submittedName>
        <fullName evidence="1">Uncharacterized protein</fullName>
    </submittedName>
</protein>
<evidence type="ECO:0000313" key="1">
    <source>
        <dbReference type="EMBL" id="TWT33068.1"/>
    </source>
</evidence>
<keyword evidence="2" id="KW-1185">Reference proteome</keyword>
<accession>A0A5C5V3E4</accession>